<evidence type="ECO:0000313" key="3">
    <source>
        <dbReference type="Proteomes" id="UP001215216"/>
    </source>
</evidence>
<accession>A0ABY8G2A8</accession>
<evidence type="ECO:0000259" key="1">
    <source>
        <dbReference type="Pfam" id="PF08818"/>
    </source>
</evidence>
<proteinExistence type="predicted"/>
<dbReference type="EMBL" id="CP121208">
    <property type="protein sequence ID" value="WFM83339.1"/>
    <property type="molecule type" value="Genomic_DNA"/>
</dbReference>
<keyword evidence="3" id="KW-1185">Reference proteome</keyword>
<dbReference type="Pfam" id="PF08818">
    <property type="entry name" value="DUF1801"/>
    <property type="match status" value="1"/>
</dbReference>
<dbReference type="Gene3D" id="3.90.1150.200">
    <property type="match status" value="1"/>
</dbReference>
<sequence>MATIIAQGDEPLDEFFADWLATIPVEDNRQRALEVLQWVKKEFPQLGFRFAWRQPMFTDHGTFIIGFSPAREHLAFAPEGEGVEHFAEEFEAAGLSHGTRLVRLRWDEPVPWELLRRVIEFQIVQKADITSFWRK</sequence>
<dbReference type="RefSeq" id="WP_278012734.1">
    <property type="nucleotide sequence ID" value="NZ_CP121208.1"/>
</dbReference>
<protein>
    <submittedName>
        <fullName evidence="2">DUF1801 domain-containing protein</fullName>
    </submittedName>
</protein>
<dbReference type="SUPFAM" id="SSF159888">
    <property type="entry name" value="YdhG-like"/>
    <property type="match status" value="1"/>
</dbReference>
<organism evidence="2 3">
    <name type="scientific">Arcanobacterium canis</name>
    <dbReference type="NCBI Taxonomy" id="999183"/>
    <lineage>
        <taxon>Bacteria</taxon>
        <taxon>Bacillati</taxon>
        <taxon>Actinomycetota</taxon>
        <taxon>Actinomycetes</taxon>
        <taxon>Actinomycetales</taxon>
        <taxon>Actinomycetaceae</taxon>
        <taxon>Arcanobacterium</taxon>
    </lineage>
</organism>
<dbReference type="InterPro" id="IPR014922">
    <property type="entry name" value="YdhG-like"/>
</dbReference>
<feature type="domain" description="YdhG-like" evidence="1">
    <location>
        <begin position="29"/>
        <end position="122"/>
    </location>
</feature>
<evidence type="ECO:0000313" key="2">
    <source>
        <dbReference type="EMBL" id="WFM83339.1"/>
    </source>
</evidence>
<dbReference type="Proteomes" id="UP001215216">
    <property type="component" value="Chromosome"/>
</dbReference>
<reference evidence="2 3" key="1">
    <citation type="submission" date="2023-03" db="EMBL/GenBank/DDBJ databases">
        <title>Complete genome of Arcanobacterium canis strain DSM 25104 isolated in 2010 from a canine otitis externa in Germany.</title>
        <authorList>
            <person name="Borowiak M."/>
            <person name="Kreitlow A."/>
            <person name="Malorny B."/>
            <person name="Laemmler C."/>
            <person name="Prenger-Berninghoff E."/>
            <person name="Ploetz M."/>
            <person name="Abdulmawjood A."/>
        </authorList>
    </citation>
    <scope>NUCLEOTIDE SEQUENCE [LARGE SCALE GENOMIC DNA]</scope>
    <source>
        <strain evidence="2 3">DSM 25104</strain>
    </source>
</reference>
<name>A0ABY8G2A8_9ACTO</name>
<gene>
    <name evidence="2" type="ORF">P7079_08120</name>
</gene>